<proteinExistence type="predicted"/>
<evidence type="ECO:0000256" key="1">
    <source>
        <dbReference type="SAM" id="MobiDB-lite"/>
    </source>
</evidence>
<feature type="compositionally biased region" description="Polar residues" evidence="1">
    <location>
        <begin position="43"/>
        <end position="65"/>
    </location>
</feature>
<feature type="region of interest" description="Disordered" evidence="1">
    <location>
        <begin position="26"/>
        <end position="65"/>
    </location>
</feature>
<evidence type="ECO:0000313" key="3">
    <source>
        <dbReference type="Proteomes" id="UP001497480"/>
    </source>
</evidence>
<accession>A0AAV1XUY9</accession>
<organism evidence="2 3">
    <name type="scientific">Lupinus luteus</name>
    <name type="common">European yellow lupine</name>
    <dbReference type="NCBI Taxonomy" id="3873"/>
    <lineage>
        <taxon>Eukaryota</taxon>
        <taxon>Viridiplantae</taxon>
        <taxon>Streptophyta</taxon>
        <taxon>Embryophyta</taxon>
        <taxon>Tracheophyta</taxon>
        <taxon>Spermatophyta</taxon>
        <taxon>Magnoliopsida</taxon>
        <taxon>eudicotyledons</taxon>
        <taxon>Gunneridae</taxon>
        <taxon>Pentapetalae</taxon>
        <taxon>rosids</taxon>
        <taxon>fabids</taxon>
        <taxon>Fabales</taxon>
        <taxon>Fabaceae</taxon>
        <taxon>Papilionoideae</taxon>
        <taxon>50 kb inversion clade</taxon>
        <taxon>genistoids sensu lato</taxon>
        <taxon>core genistoids</taxon>
        <taxon>Genisteae</taxon>
        <taxon>Lupinus</taxon>
    </lineage>
</organism>
<sequence>MDTLKGFLGVLHSIDDDETENALPALPSKTFSSIPGRNHISGKYNTGTQNMKGLSNQTGYTDCNA</sequence>
<name>A0AAV1XUY9_LUPLU</name>
<dbReference type="EMBL" id="CAXHTB010000018">
    <property type="protein sequence ID" value="CAL0325421.1"/>
    <property type="molecule type" value="Genomic_DNA"/>
</dbReference>
<protein>
    <submittedName>
        <fullName evidence="2">Uncharacterized protein</fullName>
    </submittedName>
</protein>
<gene>
    <name evidence="2" type="ORF">LLUT_LOCUS26481</name>
</gene>
<keyword evidence="3" id="KW-1185">Reference proteome</keyword>
<dbReference type="AlphaFoldDB" id="A0AAV1XUY9"/>
<reference evidence="2 3" key="1">
    <citation type="submission" date="2024-03" db="EMBL/GenBank/DDBJ databases">
        <authorList>
            <person name="Martinez-Hernandez J."/>
        </authorList>
    </citation>
    <scope>NUCLEOTIDE SEQUENCE [LARGE SCALE GENOMIC DNA]</scope>
</reference>
<comment type="caution">
    <text evidence="2">The sequence shown here is derived from an EMBL/GenBank/DDBJ whole genome shotgun (WGS) entry which is preliminary data.</text>
</comment>
<dbReference type="Proteomes" id="UP001497480">
    <property type="component" value="Unassembled WGS sequence"/>
</dbReference>
<evidence type="ECO:0000313" key="2">
    <source>
        <dbReference type="EMBL" id="CAL0325421.1"/>
    </source>
</evidence>